<dbReference type="EMBL" id="JAAVLN010000001">
    <property type="protein sequence ID" value="NKC03548.1"/>
    <property type="molecule type" value="Genomic_DNA"/>
</dbReference>
<dbReference type="CDD" id="cd00464">
    <property type="entry name" value="SK"/>
    <property type="match status" value="1"/>
</dbReference>
<evidence type="ECO:0000256" key="7">
    <source>
        <dbReference type="HAMAP-Rule" id="MF_00109"/>
    </source>
</evidence>
<evidence type="ECO:0000256" key="5">
    <source>
        <dbReference type="ARBA" id="ARBA00022840"/>
    </source>
</evidence>
<keyword evidence="6 7" id="KW-0057">Aromatic amino acid biosynthesis</keyword>
<dbReference type="NCBIfam" id="NF010552">
    <property type="entry name" value="PRK13946.1"/>
    <property type="match status" value="1"/>
</dbReference>
<dbReference type="HAMAP" id="MF_00109">
    <property type="entry name" value="Shikimate_kinase"/>
    <property type="match status" value="1"/>
</dbReference>
<keyword evidence="7" id="KW-0460">Magnesium</keyword>
<dbReference type="InterPro" id="IPR027417">
    <property type="entry name" value="P-loop_NTPase"/>
</dbReference>
<dbReference type="SUPFAM" id="SSF52540">
    <property type="entry name" value="P-loop containing nucleoside triphosphate hydrolases"/>
    <property type="match status" value="1"/>
</dbReference>
<organism evidence="8 9">
    <name type="scientific">Brucella haematophila</name>
    <dbReference type="NCBI Taxonomy" id="419474"/>
    <lineage>
        <taxon>Bacteria</taxon>
        <taxon>Pseudomonadati</taxon>
        <taxon>Pseudomonadota</taxon>
        <taxon>Alphaproteobacteria</taxon>
        <taxon>Hyphomicrobiales</taxon>
        <taxon>Brucellaceae</taxon>
        <taxon>Brucella/Ochrobactrum group</taxon>
        <taxon>Brucella</taxon>
    </lineage>
</organism>
<feature type="binding site" evidence="7">
    <location>
        <position position="145"/>
    </location>
    <ligand>
        <name>ATP</name>
        <dbReference type="ChEBI" id="CHEBI:30616"/>
    </ligand>
</feature>
<dbReference type="PANTHER" id="PTHR21087:SF16">
    <property type="entry name" value="SHIKIMATE KINASE 1, CHLOROPLASTIC"/>
    <property type="match status" value="1"/>
</dbReference>
<keyword evidence="5 7" id="KW-0067">ATP-binding</keyword>
<keyword evidence="1 7" id="KW-0028">Amino-acid biosynthesis</keyword>
<feature type="binding site" evidence="7">
    <location>
        <position position="85"/>
    </location>
    <ligand>
        <name>substrate</name>
    </ligand>
</feature>
<comment type="pathway">
    <text evidence="7">Metabolic intermediate biosynthesis; chorismate biosynthesis; chorismate from D-erythrose 4-phosphate and phosphoenolpyruvate: step 5/7.</text>
</comment>
<keyword evidence="7" id="KW-0479">Metal-binding</keyword>
<evidence type="ECO:0000313" key="8">
    <source>
        <dbReference type="EMBL" id="NKC03548.1"/>
    </source>
</evidence>
<proteinExistence type="inferred from homology"/>
<dbReference type="Gene3D" id="3.40.50.300">
    <property type="entry name" value="P-loop containing nucleotide triphosphate hydrolases"/>
    <property type="match status" value="1"/>
</dbReference>
<keyword evidence="4 7" id="KW-0418">Kinase</keyword>
<evidence type="ECO:0000256" key="1">
    <source>
        <dbReference type="ARBA" id="ARBA00022605"/>
    </source>
</evidence>
<feature type="binding site" evidence="7">
    <location>
        <begin position="39"/>
        <end position="44"/>
    </location>
    <ligand>
        <name>ATP</name>
        <dbReference type="ChEBI" id="CHEBI:30616"/>
    </ligand>
</feature>
<keyword evidence="7" id="KW-0963">Cytoplasm</keyword>
<dbReference type="Proteomes" id="UP000704467">
    <property type="component" value="Unassembled WGS sequence"/>
</dbReference>
<keyword evidence="9" id="KW-1185">Reference proteome</keyword>
<dbReference type="Pfam" id="PF01202">
    <property type="entry name" value="SKI"/>
    <property type="match status" value="1"/>
</dbReference>
<dbReference type="PRINTS" id="PR01100">
    <property type="entry name" value="SHIKIMTKNASE"/>
</dbReference>
<dbReference type="EC" id="2.7.1.71" evidence="7"/>
<comment type="caution">
    <text evidence="7">Lacks conserved residue(s) required for the propagation of feature annotation.</text>
</comment>
<evidence type="ECO:0000256" key="3">
    <source>
        <dbReference type="ARBA" id="ARBA00022741"/>
    </source>
</evidence>
<feature type="binding site" evidence="7">
    <location>
        <position position="164"/>
    </location>
    <ligand>
        <name>substrate</name>
    </ligand>
</feature>
<name>A0ABX1DM73_9HYPH</name>
<comment type="function">
    <text evidence="7">Catalyzes the specific phosphorylation of the 3-hydroxyl group of shikimic acid using ATP as a cosubstrate.</text>
</comment>
<evidence type="ECO:0000256" key="6">
    <source>
        <dbReference type="ARBA" id="ARBA00023141"/>
    </source>
</evidence>
<reference evidence="8 9" key="1">
    <citation type="submission" date="2020-03" db="EMBL/GenBank/DDBJ databases">
        <title>Whole genome sequencing of clinical and environmental type strains of Ochrobactrum.</title>
        <authorList>
            <person name="Dharne M."/>
        </authorList>
    </citation>
    <scope>NUCLEOTIDE SEQUENCE [LARGE SCALE GENOMIC DNA]</scope>
    <source>
        <strain evidence="8 9">CIP 109452</strain>
    </source>
</reference>
<dbReference type="InterPro" id="IPR000623">
    <property type="entry name" value="Shikimate_kinase/TSH1"/>
</dbReference>
<comment type="cofactor">
    <cofactor evidence="7">
        <name>Mg(2+)</name>
        <dbReference type="ChEBI" id="CHEBI:18420"/>
    </cofactor>
    <text evidence="7">Binds 1 Mg(2+) ion per subunit.</text>
</comment>
<dbReference type="InterPro" id="IPR031322">
    <property type="entry name" value="Shikimate/glucono_kinase"/>
</dbReference>
<sequence length="204" mass="22737">MSSIEKKANLHEKAGLHGRADAIRGLLGTKVLVLVGLMGAGKSTIGRKMASMLGLPFRDADTEIEAVSRMTIPELFEAYGEVEFRDLERRVILRLLDDGPMVLATGGGAYMNAETRAAVSAAGISIWLNADIDVLMDRVSRRQNRPLLRNSDPRAVMQKLMNERYPVYALADLQMMTREEKKEIIADELIEVLAQHLEKRQFAD</sequence>
<comment type="subcellular location">
    <subcellularLocation>
        <location evidence="7">Cytoplasm</location>
    </subcellularLocation>
</comment>
<comment type="catalytic activity">
    <reaction evidence="7">
        <text>shikimate + ATP = 3-phosphoshikimate + ADP + H(+)</text>
        <dbReference type="Rhea" id="RHEA:13121"/>
        <dbReference type="ChEBI" id="CHEBI:15378"/>
        <dbReference type="ChEBI" id="CHEBI:30616"/>
        <dbReference type="ChEBI" id="CHEBI:36208"/>
        <dbReference type="ChEBI" id="CHEBI:145989"/>
        <dbReference type="ChEBI" id="CHEBI:456216"/>
        <dbReference type="EC" id="2.7.1.71"/>
    </reaction>
</comment>
<evidence type="ECO:0000256" key="4">
    <source>
        <dbReference type="ARBA" id="ARBA00022777"/>
    </source>
</evidence>
<comment type="subunit">
    <text evidence="7">Monomer.</text>
</comment>
<comment type="similarity">
    <text evidence="7">Belongs to the shikimate kinase family.</text>
</comment>
<gene>
    <name evidence="7" type="primary">aroK</name>
    <name evidence="8" type="ORF">HED55_10180</name>
</gene>
<keyword evidence="3 7" id="KW-0547">Nucleotide-binding</keyword>
<evidence type="ECO:0000256" key="2">
    <source>
        <dbReference type="ARBA" id="ARBA00022679"/>
    </source>
</evidence>
<feature type="binding site" evidence="7">
    <location>
        <position position="43"/>
    </location>
    <ligand>
        <name>Mg(2+)</name>
        <dbReference type="ChEBI" id="CHEBI:18420"/>
    </ligand>
</feature>
<accession>A0ABX1DM73</accession>
<comment type="caution">
    <text evidence="8">The sequence shown here is derived from an EMBL/GenBank/DDBJ whole genome shotgun (WGS) entry which is preliminary data.</text>
</comment>
<keyword evidence="2 7" id="KW-0808">Transferase</keyword>
<feature type="binding site" evidence="7">
    <location>
        <position position="61"/>
    </location>
    <ligand>
        <name>substrate</name>
    </ligand>
</feature>
<feature type="binding site" evidence="7">
    <location>
        <position position="107"/>
    </location>
    <ligand>
        <name>substrate</name>
    </ligand>
</feature>
<protein>
    <recommendedName>
        <fullName evidence="7">Shikimate kinase</fullName>
        <shortName evidence="7">SK</shortName>
        <ecNumber evidence="7">2.7.1.71</ecNumber>
    </recommendedName>
</protein>
<dbReference type="PANTHER" id="PTHR21087">
    <property type="entry name" value="SHIKIMATE KINASE"/>
    <property type="match status" value="1"/>
</dbReference>
<evidence type="ECO:0000313" key="9">
    <source>
        <dbReference type="Proteomes" id="UP000704467"/>
    </source>
</evidence>
<dbReference type="GO" id="GO:0004765">
    <property type="term" value="F:shikimate kinase activity"/>
    <property type="evidence" value="ECO:0007669"/>
    <property type="project" value="UniProtKB-EC"/>
</dbReference>